<comment type="caution">
    <text evidence="1">The sequence shown here is derived from an EMBL/GenBank/DDBJ whole genome shotgun (WGS) entry which is preliminary data.</text>
</comment>
<proteinExistence type="predicted"/>
<reference evidence="1 2" key="1">
    <citation type="submission" date="2024-02" db="EMBL/GenBank/DDBJ databases">
        <title>Full genome sequence of Nocardioides kribbensis.</title>
        <authorList>
            <person name="Poletto B.L."/>
            <person name="Silva G."/>
            <person name="Galante D."/>
            <person name="Campos K.R."/>
            <person name="Santos M.B.N."/>
            <person name="Sacchi C.T."/>
        </authorList>
    </citation>
    <scope>NUCLEOTIDE SEQUENCE [LARGE SCALE GENOMIC DNA]</scope>
    <source>
        <strain evidence="1 2">O4R</strain>
    </source>
</reference>
<name>A0ABV1NYZ4_9ACTN</name>
<dbReference type="EMBL" id="JBEGDP010000010">
    <property type="protein sequence ID" value="MEQ7847717.1"/>
    <property type="molecule type" value="Genomic_DNA"/>
</dbReference>
<protein>
    <submittedName>
        <fullName evidence="1">Uncharacterized protein</fullName>
    </submittedName>
</protein>
<sequence length="125" mass="14182">MTTDQWYDLPQGEREFWIADWELDRAACAQCGGDPETCGDSTQSWFPQRSVCFTTMERAAAHARYQALHEELPFHDGTFTNWAEGRSALHPYRFDEGVNVWVAPVDMTPGDKFLTDAYAPASAEQ</sequence>
<gene>
    <name evidence="1" type="ORF">V6R90_10540</name>
</gene>
<accession>A0ABV1NYZ4</accession>
<organism evidence="1 2">
    <name type="scientific">Nocardioides kribbensis</name>
    <dbReference type="NCBI Taxonomy" id="305517"/>
    <lineage>
        <taxon>Bacteria</taxon>
        <taxon>Bacillati</taxon>
        <taxon>Actinomycetota</taxon>
        <taxon>Actinomycetes</taxon>
        <taxon>Propionibacteriales</taxon>
        <taxon>Nocardioidaceae</taxon>
        <taxon>Nocardioides</taxon>
    </lineage>
</organism>
<evidence type="ECO:0000313" key="2">
    <source>
        <dbReference type="Proteomes" id="UP001482520"/>
    </source>
</evidence>
<evidence type="ECO:0000313" key="1">
    <source>
        <dbReference type="EMBL" id="MEQ7847717.1"/>
    </source>
</evidence>
<dbReference type="Proteomes" id="UP001482520">
    <property type="component" value="Unassembled WGS sequence"/>
</dbReference>
<dbReference type="RefSeq" id="WP_349804635.1">
    <property type="nucleotide sequence ID" value="NZ_JBEGDP010000010.1"/>
</dbReference>
<keyword evidence="2" id="KW-1185">Reference proteome</keyword>